<reference evidence="2" key="1">
    <citation type="journal article" date="2019" name="Int. J. Syst. Evol. Microbiol.">
        <title>The Global Catalogue of Microorganisms (GCM) 10K type strain sequencing project: providing services to taxonomists for standard genome sequencing and annotation.</title>
        <authorList>
            <consortium name="The Broad Institute Genomics Platform"/>
            <consortium name="The Broad Institute Genome Sequencing Center for Infectious Disease"/>
            <person name="Wu L."/>
            <person name="Ma J."/>
        </authorList>
    </citation>
    <scope>NUCLEOTIDE SEQUENCE [LARGE SCALE GENOMIC DNA]</scope>
    <source>
        <strain evidence="2">JCM 18326</strain>
    </source>
</reference>
<dbReference type="EMBL" id="BAABJX010000016">
    <property type="protein sequence ID" value="GAA4825949.1"/>
    <property type="molecule type" value="Genomic_DNA"/>
</dbReference>
<protein>
    <submittedName>
        <fullName evidence="1">Uncharacterized protein</fullName>
    </submittedName>
</protein>
<name>A0ABP9D2E2_9BACT</name>
<accession>A0ABP9D2E2</accession>
<sequence>MQNDPTLNGKYLGSITQDFLKVANALKESAYQIKARKISEFPIFPIAKEELLVGQLLIGIKDKPQLNWNYHISFAEEFVQRNLIEEDKLEEFVANYKDPEEYCCLFVVDEGFVNFVYVPYPLEED</sequence>
<dbReference type="Proteomes" id="UP001500298">
    <property type="component" value="Unassembled WGS sequence"/>
</dbReference>
<proteinExistence type="predicted"/>
<keyword evidence="2" id="KW-1185">Reference proteome</keyword>
<organism evidence="1 2">
    <name type="scientific">Algivirga pacifica</name>
    <dbReference type="NCBI Taxonomy" id="1162670"/>
    <lineage>
        <taxon>Bacteria</taxon>
        <taxon>Pseudomonadati</taxon>
        <taxon>Bacteroidota</taxon>
        <taxon>Cytophagia</taxon>
        <taxon>Cytophagales</taxon>
        <taxon>Flammeovirgaceae</taxon>
        <taxon>Algivirga</taxon>
    </lineage>
</organism>
<comment type="caution">
    <text evidence="1">The sequence shown here is derived from an EMBL/GenBank/DDBJ whole genome shotgun (WGS) entry which is preliminary data.</text>
</comment>
<dbReference type="RefSeq" id="WP_345369419.1">
    <property type="nucleotide sequence ID" value="NZ_BAABJX010000016.1"/>
</dbReference>
<gene>
    <name evidence="1" type="ORF">GCM10023331_08200</name>
</gene>
<evidence type="ECO:0000313" key="2">
    <source>
        <dbReference type="Proteomes" id="UP001500298"/>
    </source>
</evidence>
<evidence type="ECO:0000313" key="1">
    <source>
        <dbReference type="EMBL" id="GAA4825949.1"/>
    </source>
</evidence>